<dbReference type="Proteomes" id="UP001209083">
    <property type="component" value="Chromosome"/>
</dbReference>
<name>A0ABY8QPD4_9MICO</name>
<dbReference type="EMBL" id="CP090958">
    <property type="protein sequence ID" value="WGW10813.1"/>
    <property type="molecule type" value="Genomic_DNA"/>
</dbReference>
<evidence type="ECO:0000313" key="1">
    <source>
        <dbReference type="EMBL" id="WGW10813.1"/>
    </source>
</evidence>
<gene>
    <name evidence="1" type="ORF">LWF01_11870</name>
</gene>
<protein>
    <submittedName>
        <fullName evidence="1">Uncharacterized protein</fullName>
    </submittedName>
</protein>
<sequence>MAPTIYDFILSGDHGAVKAAIAGSFESLGYQVSQAPNGAMLASRGSNKKTIWLGALAGKDFAITMLVEFFQNDGGELVARVRRDATSGALKGGALGAAKANNAFADAVNTLQDRLGQAGIIQRVVTPQG</sequence>
<proteinExistence type="predicted"/>
<dbReference type="RefSeq" id="WP_349637596.1">
    <property type="nucleotide sequence ID" value="NZ_CP090958.1"/>
</dbReference>
<reference evidence="1 2" key="1">
    <citation type="submission" date="2023-05" db="EMBL/GenBank/DDBJ databases">
        <title>Lithophilousrod everest ZFBP1038 complete genpme.</title>
        <authorList>
            <person name="Tian M."/>
        </authorList>
    </citation>
    <scope>NUCLEOTIDE SEQUENCE [LARGE SCALE GENOMIC DNA]</scope>
    <source>
        <strain evidence="1 2">ZFBP1038</strain>
    </source>
</reference>
<evidence type="ECO:0000313" key="2">
    <source>
        <dbReference type="Proteomes" id="UP001209083"/>
    </source>
</evidence>
<organism evidence="1 2">
    <name type="scientific">Saxibacter everestensis</name>
    <dbReference type="NCBI Taxonomy" id="2909229"/>
    <lineage>
        <taxon>Bacteria</taxon>
        <taxon>Bacillati</taxon>
        <taxon>Actinomycetota</taxon>
        <taxon>Actinomycetes</taxon>
        <taxon>Micrococcales</taxon>
        <taxon>Brevibacteriaceae</taxon>
        <taxon>Saxibacter</taxon>
    </lineage>
</organism>
<accession>A0ABY8QPD4</accession>
<keyword evidence="2" id="KW-1185">Reference proteome</keyword>